<dbReference type="Proteomes" id="UP000229044">
    <property type="component" value="Unassembled WGS sequence"/>
</dbReference>
<keyword evidence="2" id="KW-1185">Reference proteome</keyword>
<sequence length="107" mass="11442">MQRSKLNIINTPETLSSEVRIELDALEQAASAIRGLASVLISDRIKQDEDEEGTMDSATYGGVIYALEAISGQINNLCCRIDTAAVRELRNAAARSAEAFADAGSQP</sequence>
<accession>A0A2G1VBY0</accession>
<dbReference type="AlphaFoldDB" id="A0A2G1VBY0"/>
<dbReference type="EMBL" id="NTFI01000005">
    <property type="protein sequence ID" value="PHQ24170.1"/>
    <property type="molecule type" value="Genomic_DNA"/>
</dbReference>
<name>A0A2G1VBY0_9GAMM</name>
<comment type="caution">
    <text evidence="1">The sequence shown here is derived from an EMBL/GenBank/DDBJ whole genome shotgun (WGS) entry which is preliminary data.</text>
</comment>
<protein>
    <submittedName>
        <fullName evidence="1">Uncharacterized protein</fullName>
    </submittedName>
</protein>
<evidence type="ECO:0000313" key="1">
    <source>
        <dbReference type="EMBL" id="PHQ24170.1"/>
    </source>
</evidence>
<organism evidence="1 2">
    <name type="scientific">Marinobacter guineae</name>
    <dbReference type="NCBI Taxonomy" id="432303"/>
    <lineage>
        <taxon>Bacteria</taxon>
        <taxon>Pseudomonadati</taxon>
        <taxon>Pseudomonadota</taxon>
        <taxon>Gammaproteobacteria</taxon>
        <taxon>Pseudomonadales</taxon>
        <taxon>Marinobacteraceae</taxon>
        <taxon>Marinobacter</taxon>
    </lineage>
</organism>
<gene>
    <name evidence="1" type="ORF">CLH62_14645</name>
</gene>
<reference evidence="1 2" key="1">
    <citation type="submission" date="2017-09" db="EMBL/GenBank/DDBJ databases">
        <title>The draft genome sequences of Marinobacter guineae M3B.</title>
        <authorList>
            <person name="Cao J."/>
        </authorList>
    </citation>
    <scope>NUCLEOTIDE SEQUENCE [LARGE SCALE GENOMIC DNA]</scope>
    <source>
        <strain evidence="1 2">M3B</strain>
    </source>
</reference>
<proteinExistence type="predicted"/>
<evidence type="ECO:0000313" key="2">
    <source>
        <dbReference type="Proteomes" id="UP000229044"/>
    </source>
</evidence>
<dbReference type="RefSeq" id="WP_099618948.1">
    <property type="nucleotide sequence ID" value="NZ_KZ319341.1"/>
</dbReference>